<dbReference type="KEGG" id="msx:AU14_15235"/>
<evidence type="ECO:0000313" key="2">
    <source>
        <dbReference type="EMBL" id="AHI29441.1"/>
    </source>
</evidence>
<dbReference type="AlphaFoldDB" id="W5YK33"/>
<keyword evidence="1" id="KW-1133">Transmembrane helix</keyword>
<protein>
    <submittedName>
        <fullName evidence="2">Uncharacterized protein</fullName>
    </submittedName>
</protein>
<dbReference type="EMBL" id="CP007151">
    <property type="protein sequence ID" value="AHI29441.1"/>
    <property type="molecule type" value="Genomic_DNA"/>
</dbReference>
<keyword evidence="1" id="KW-0812">Transmembrane</keyword>
<reference evidence="2 3" key="1">
    <citation type="journal article" date="2014" name="Genome Announc.">
        <title>Draft Genome Sequences of Marinobacter similis A3d10T and Marinobacter salarius R9SW1T.</title>
        <authorList>
            <person name="Ivanova E.P."/>
            <person name="Ng H.J."/>
            <person name="Webb H.K."/>
            <person name="Feng G."/>
            <person name="Oshima K."/>
            <person name="Hattori M."/>
            <person name="Ohkuma M."/>
            <person name="Sergeev A.F."/>
            <person name="Mikhailov V.V."/>
            <person name="Crawford R.J."/>
            <person name="Sawabe T."/>
        </authorList>
    </citation>
    <scope>NUCLEOTIDE SEQUENCE [LARGE SCALE GENOMIC DNA]</scope>
    <source>
        <strain evidence="2 3">A3d10</strain>
    </source>
</reference>
<dbReference type="STRING" id="1420916.AU14_15235"/>
<proteinExistence type="predicted"/>
<keyword evidence="3" id="KW-1185">Reference proteome</keyword>
<evidence type="ECO:0000256" key="1">
    <source>
        <dbReference type="SAM" id="Phobius"/>
    </source>
</evidence>
<feature type="transmembrane region" description="Helical" evidence="1">
    <location>
        <begin position="35"/>
        <end position="62"/>
    </location>
</feature>
<name>W5YK33_9GAMM</name>
<evidence type="ECO:0000313" key="3">
    <source>
        <dbReference type="Proteomes" id="UP000061489"/>
    </source>
</evidence>
<organism evidence="2 3">
    <name type="scientific">Marinobacter similis</name>
    <dbReference type="NCBI Taxonomy" id="1420916"/>
    <lineage>
        <taxon>Bacteria</taxon>
        <taxon>Pseudomonadati</taxon>
        <taxon>Pseudomonadota</taxon>
        <taxon>Gammaproteobacteria</taxon>
        <taxon>Pseudomonadales</taxon>
        <taxon>Marinobacteraceae</taxon>
        <taxon>Marinobacter</taxon>
    </lineage>
</organism>
<gene>
    <name evidence="2" type="ORF">AU14_15235</name>
</gene>
<accession>W5YK33</accession>
<feature type="transmembrane region" description="Helical" evidence="1">
    <location>
        <begin position="7"/>
        <end position="29"/>
    </location>
</feature>
<keyword evidence="1" id="KW-0472">Membrane</keyword>
<sequence length="71" mass="7852">MEKFLAYANSVLFLSVMGLLATALLAYPFADQLNLGWLVLAHIGTLLFAISIKISYVARLVFLGRLGRPMH</sequence>
<dbReference type="HOGENOM" id="CLU_177880_0_1_6"/>
<dbReference type="Proteomes" id="UP000061489">
    <property type="component" value="Chromosome"/>
</dbReference>